<reference evidence="1 2" key="1">
    <citation type="journal article" date="2015" name="Genome Announc.">
        <title>Expanding the biotechnology potential of lactobacilli through comparative genomics of 213 strains and associated genera.</title>
        <authorList>
            <person name="Sun Z."/>
            <person name="Harris H.M."/>
            <person name="McCann A."/>
            <person name="Guo C."/>
            <person name="Argimon S."/>
            <person name="Zhang W."/>
            <person name="Yang X."/>
            <person name="Jeffery I.B."/>
            <person name="Cooney J.C."/>
            <person name="Kagawa T.F."/>
            <person name="Liu W."/>
            <person name="Song Y."/>
            <person name="Salvetti E."/>
            <person name="Wrobel A."/>
            <person name="Rasinkangas P."/>
            <person name="Parkhill J."/>
            <person name="Rea M.C."/>
            <person name="O'Sullivan O."/>
            <person name="Ritari J."/>
            <person name="Douillard F.P."/>
            <person name="Paul Ross R."/>
            <person name="Yang R."/>
            <person name="Briner A.E."/>
            <person name="Felis G.E."/>
            <person name="de Vos W.M."/>
            <person name="Barrangou R."/>
            <person name="Klaenhammer T.R."/>
            <person name="Caufield P.W."/>
            <person name="Cui Y."/>
            <person name="Zhang H."/>
            <person name="O'Toole P.W."/>
        </authorList>
    </citation>
    <scope>NUCLEOTIDE SEQUENCE [LARGE SCALE GENOMIC DNA]</scope>
    <source>
        <strain evidence="1 2">DSM 20690</strain>
    </source>
</reference>
<dbReference type="PATRIC" id="fig|1122148.6.peg.246"/>
<evidence type="ECO:0000313" key="1">
    <source>
        <dbReference type="EMBL" id="KRN79553.1"/>
    </source>
</evidence>
<name>A0A0R2JR39_9LACO</name>
<keyword evidence="2" id="KW-1185">Reference proteome</keyword>
<proteinExistence type="predicted"/>
<gene>
    <name evidence="1" type="ORF">IV52_GL000233</name>
</gene>
<protein>
    <submittedName>
        <fullName evidence="1">Uncharacterized protein</fullName>
    </submittedName>
</protein>
<evidence type="ECO:0000313" key="2">
    <source>
        <dbReference type="Proteomes" id="UP000051565"/>
    </source>
</evidence>
<dbReference type="STRING" id="53444.AYR59_01925"/>
<dbReference type="Proteomes" id="UP000051565">
    <property type="component" value="Unassembled WGS sequence"/>
</dbReference>
<sequence length="82" mass="9465">MKGGNMMTETVFFNPGNSLGNFQDYNEAVRSAKIYRQKHNELEDANVIVVNGKHNDSYDIFLKDHAEKNNDDNEPYTIKKQI</sequence>
<dbReference type="AlphaFoldDB" id="A0A0R2JR39"/>
<comment type="caution">
    <text evidence="1">The sequence shown here is derived from an EMBL/GenBank/DDBJ whole genome shotgun (WGS) entry which is preliminary data.</text>
</comment>
<accession>A0A0R2JR39</accession>
<organism evidence="1 2">
    <name type="scientific">Fructilactobacillus lindneri DSM 20690 = JCM 11027</name>
    <dbReference type="NCBI Taxonomy" id="1122148"/>
    <lineage>
        <taxon>Bacteria</taxon>
        <taxon>Bacillati</taxon>
        <taxon>Bacillota</taxon>
        <taxon>Bacilli</taxon>
        <taxon>Lactobacillales</taxon>
        <taxon>Lactobacillaceae</taxon>
        <taxon>Fructilactobacillus</taxon>
    </lineage>
</organism>
<dbReference type="EMBL" id="JQBT01000024">
    <property type="protein sequence ID" value="KRN79553.1"/>
    <property type="molecule type" value="Genomic_DNA"/>
</dbReference>